<protein>
    <submittedName>
        <fullName evidence="1">Uncharacterized protein</fullName>
    </submittedName>
</protein>
<keyword evidence="2" id="KW-1185">Reference proteome</keyword>
<proteinExistence type="predicted"/>
<name>A0ABC8QUM8_9AQUA</name>
<comment type="caution">
    <text evidence="1">The sequence shown here is derived from an EMBL/GenBank/DDBJ whole genome shotgun (WGS) entry which is preliminary data.</text>
</comment>
<dbReference type="EMBL" id="CAUOFW020000292">
    <property type="protein sequence ID" value="CAK9134023.1"/>
    <property type="molecule type" value="Genomic_DNA"/>
</dbReference>
<dbReference type="AlphaFoldDB" id="A0ABC8QUM8"/>
<sequence length="82" mass="9011">MGFWAKARDEKERRATLGWAALAKGWVTSARHGATTSVGQTDAIQATGWMMCVAGQIALQAGRRRSQGRQRQRVLDLVGALW</sequence>
<organism evidence="1 2">
    <name type="scientific">Ilex paraguariensis</name>
    <name type="common">yerba mate</name>
    <dbReference type="NCBI Taxonomy" id="185542"/>
    <lineage>
        <taxon>Eukaryota</taxon>
        <taxon>Viridiplantae</taxon>
        <taxon>Streptophyta</taxon>
        <taxon>Embryophyta</taxon>
        <taxon>Tracheophyta</taxon>
        <taxon>Spermatophyta</taxon>
        <taxon>Magnoliopsida</taxon>
        <taxon>eudicotyledons</taxon>
        <taxon>Gunneridae</taxon>
        <taxon>Pentapetalae</taxon>
        <taxon>asterids</taxon>
        <taxon>campanulids</taxon>
        <taxon>Aquifoliales</taxon>
        <taxon>Aquifoliaceae</taxon>
        <taxon>Ilex</taxon>
    </lineage>
</organism>
<accession>A0ABC8QUM8</accession>
<reference evidence="1 2" key="1">
    <citation type="submission" date="2024-02" db="EMBL/GenBank/DDBJ databases">
        <authorList>
            <person name="Vignale AGUSTIN F."/>
            <person name="Sosa J E."/>
            <person name="Modenutti C."/>
        </authorList>
    </citation>
    <scope>NUCLEOTIDE SEQUENCE [LARGE SCALE GENOMIC DNA]</scope>
</reference>
<evidence type="ECO:0000313" key="1">
    <source>
        <dbReference type="EMBL" id="CAK9134023.1"/>
    </source>
</evidence>
<gene>
    <name evidence="1" type="ORF">ILEXP_LOCUS957</name>
</gene>
<dbReference type="Proteomes" id="UP001642360">
    <property type="component" value="Unassembled WGS sequence"/>
</dbReference>
<evidence type="ECO:0000313" key="2">
    <source>
        <dbReference type="Proteomes" id="UP001642360"/>
    </source>
</evidence>